<dbReference type="GO" id="GO:0005576">
    <property type="term" value="C:extracellular region"/>
    <property type="evidence" value="ECO:0007669"/>
    <property type="project" value="UniProtKB-SubCell"/>
</dbReference>
<dbReference type="Gene3D" id="3.30.60.30">
    <property type="match status" value="1"/>
</dbReference>
<dbReference type="PANTHER" id="PTHR21312:SF28">
    <property type="entry name" value="OVOINHIBITOR-RELATED"/>
    <property type="match status" value="1"/>
</dbReference>
<name>A0AAV7C2D9_ENGPU</name>
<evidence type="ECO:0000256" key="3">
    <source>
        <dbReference type="ARBA" id="ARBA00022690"/>
    </source>
</evidence>
<proteinExistence type="predicted"/>
<dbReference type="AlphaFoldDB" id="A0AAV7C2D9"/>
<feature type="chain" id="PRO_5043753575" description="Kazal-like domain-containing protein" evidence="6">
    <location>
        <begin position="22"/>
        <end position="83"/>
    </location>
</feature>
<evidence type="ECO:0000256" key="2">
    <source>
        <dbReference type="ARBA" id="ARBA00022525"/>
    </source>
</evidence>
<evidence type="ECO:0000313" key="9">
    <source>
        <dbReference type="Proteomes" id="UP000824782"/>
    </source>
</evidence>
<protein>
    <recommendedName>
        <fullName evidence="7">Kazal-like domain-containing protein</fullName>
    </recommendedName>
</protein>
<evidence type="ECO:0000313" key="8">
    <source>
        <dbReference type="EMBL" id="KAG8578835.1"/>
    </source>
</evidence>
<dbReference type="InterPro" id="IPR002350">
    <property type="entry name" value="Kazal_dom"/>
</dbReference>
<gene>
    <name evidence="8" type="ORF">GDO81_010640</name>
</gene>
<evidence type="ECO:0000256" key="5">
    <source>
        <dbReference type="ARBA" id="ARBA00023157"/>
    </source>
</evidence>
<dbReference type="SMART" id="SM00280">
    <property type="entry name" value="KAZAL"/>
    <property type="match status" value="1"/>
</dbReference>
<evidence type="ECO:0000256" key="4">
    <source>
        <dbReference type="ARBA" id="ARBA00022900"/>
    </source>
</evidence>
<dbReference type="PROSITE" id="PS51465">
    <property type="entry name" value="KAZAL_2"/>
    <property type="match status" value="1"/>
</dbReference>
<dbReference type="Pfam" id="PF00050">
    <property type="entry name" value="Kazal_1"/>
    <property type="match status" value="1"/>
</dbReference>
<evidence type="ECO:0000256" key="1">
    <source>
        <dbReference type="ARBA" id="ARBA00004613"/>
    </source>
</evidence>
<comment type="subcellular location">
    <subcellularLocation>
        <location evidence="1">Secreted</location>
    </subcellularLocation>
</comment>
<keyword evidence="2" id="KW-0964">Secreted</keyword>
<evidence type="ECO:0000259" key="7">
    <source>
        <dbReference type="PROSITE" id="PS51465"/>
    </source>
</evidence>
<keyword evidence="3" id="KW-0646">Protease inhibitor</keyword>
<dbReference type="InterPro" id="IPR001239">
    <property type="entry name" value="Prot_inh_Kazal-m"/>
</dbReference>
<keyword evidence="4" id="KW-0722">Serine protease inhibitor</keyword>
<keyword evidence="6" id="KW-0732">Signal</keyword>
<dbReference type="GO" id="GO:0004867">
    <property type="term" value="F:serine-type endopeptidase inhibitor activity"/>
    <property type="evidence" value="ECO:0007669"/>
    <property type="project" value="UniProtKB-KW"/>
</dbReference>
<sequence>MNFRGILSIAAILLCLLLGTAKTNPAADNGREPKCDIGTPLRCPRNYDPVCGSDQNTYDNECLLCVENIKRNIHMKIIKNGRC</sequence>
<dbReference type="PANTHER" id="PTHR21312">
    <property type="entry name" value="SERINE PROTEASE INHIBITOR"/>
    <property type="match status" value="1"/>
</dbReference>
<accession>A0AAV7C2D9</accession>
<organism evidence="8 9">
    <name type="scientific">Engystomops pustulosus</name>
    <name type="common">Tungara frog</name>
    <name type="synonym">Physalaemus pustulosus</name>
    <dbReference type="NCBI Taxonomy" id="76066"/>
    <lineage>
        <taxon>Eukaryota</taxon>
        <taxon>Metazoa</taxon>
        <taxon>Chordata</taxon>
        <taxon>Craniata</taxon>
        <taxon>Vertebrata</taxon>
        <taxon>Euteleostomi</taxon>
        <taxon>Amphibia</taxon>
        <taxon>Batrachia</taxon>
        <taxon>Anura</taxon>
        <taxon>Neobatrachia</taxon>
        <taxon>Hyloidea</taxon>
        <taxon>Leptodactylidae</taxon>
        <taxon>Leiuperinae</taxon>
        <taxon>Engystomops</taxon>
    </lineage>
</organism>
<evidence type="ECO:0000256" key="6">
    <source>
        <dbReference type="SAM" id="SignalP"/>
    </source>
</evidence>
<feature type="domain" description="Kazal-like" evidence="7">
    <location>
        <begin position="29"/>
        <end position="83"/>
    </location>
</feature>
<feature type="signal peptide" evidence="6">
    <location>
        <begin position="1"/>
        <end position="21"/>
    </location>
</feature>
<reference evidence="8" key="1">
    <citation type="thesis" date="2020" institute="ProQuest LLC" country="789 East Eisenhower Parkway, Ann Arbor, MI, USA">
        <title>Comparative Genomics and Chromosome Evolution.</title>
        <authorList>
            <person name="Mudd A.B."/>
        </authorList>
    </citation>
    <scope>NUCLEOTIDE SEQUENCE</scope>
    <source>
        <strain evidence="8">237g6f4</strain>
        <tissue evidence="8">Blood</tissue>
    </source>
</reference>
<comment type="caution">
    <text evidence="8">The sequence shown here is derived from an EMBL/GenBank/DDBJ whole genome shotgun (WGS) entry which is preliminary data.</text>
</comment>
<dbReference type="PROSITE" id="PS00282">
    <property type="entry name" value="KAZAL_1"/>
    <property type="match status" value="1"/>
</dbReference>
<dbReference type="SUPFAM" id="SSF100895">
    <property type="entry name" value="Kazal-type serine protease inhibitors"/>
    <property type="match status" value="1"/>
</dbReference>
<dbReference type="InterPro" id="IPR036058">
    <property type="entry name" value="Kazal_dom_sf"/>
</dbReference>
<keyword evidence="5" id="KW-1015">Disulfide bond</keyword>
<dbReference type="Proteomes" id="UP000824782">
    <property type="component" value="Unassembled WGS sequence"/>
</dbReference>
<keyword evidence="9" id="KW-1185">Reference proteome</keyword>
<dbReference type="PRINTS" id="PR00290">
    <property type="entry name" value="KAZALINHBTR"/>
</dbReference>
<dbReference type="EMBL" id="WNYA01000004">
    <property type="protein sequence ID" value="KAG8578835.1"/>
    <property type="molecule type" value="Genomic_DNA"/>
</dbReference>